<dbReference type="EMBL" id="FORR01000027">
    <property type="protein sequence ID" value="SFJ85689.1"/>
    <property type="molecule type" value="Genomic_DNA"/>
</dbReference>
<accession>A0A1I3USI1</accession>
<proteinExistence type="predicted"/>
<keyword evidence="2" id="KW-1185">Reference proteome</keyword>
<sequence>MNRKRMENIVPSHFLNPMEHEKPPAVKFHGQEVFSSFIHPQKIALSPVQIVHSPLRFWHRRQSIRELEESFF</sequence>
<evidence type="ECO:0000313" key="2">
    <source>
        <dbReference type="Proteomes" id="UP000199545"/>
    </source>
</evidence>
<evidence type="ECO:0000313" key="1">
    <source>
        <dbReference type="EMBL" id="SFJ85689.1"/>
    </source>
</evidence>
<dbReference type="AlphaFoldDB" id="A0A1I3USI1"/>
<reference evidence="1 2" key="1">
    <citation type="submission" date="2016-10" db="EMBL/GenBank/DDBJ databases">
        <authorList>
            <person name="de Groot N.N."/>
        </authorList>
    </citation>
    <scope>NUCLEOTIDE SEQUENCE [LARGE SCALE GENOMIC DNA]</scope>
    <source>
        <strain evidence="1 2">DSM 44778</strain>
    </source>
</reference>
<protein>
    <submittedName>
        <fullName evidence="1">Uncharacterized protein</fullName>
    </submittedName>
</protein>
<name>A0A1I3USI1_9BACL</name>
<gene>
    <name evidence="1" type="ORF">SAMN05421852_12724</name>
</gene>
<organism evidence="1 2">
    <name type="scientific">Thermoflavimicrobium dichotomicum</name>
    <dbReference type="NCBI Taxonomy" id="46223"/>
    <lineage>
        <taxon>Bacteria</taxon>
        <taxon>Bacillati</taxon>
        <taxon>Bacillota</taxon>
        <taxon>Bacilli</taxon>
        <taxon>Bacillales</taxon>
        <taxon>Thermoactinomycetaceae</taxon>
        <taxon>Thermoflavimicrobium</taxon>
    </lineage>
</organism>
<dbReference type="Proteomes" id="UP000199545">
    <property type="component" value="Unassembled WGS sequence"/>
</dbReference>